<dbReference type="Proteomes" id="UP000269289">
    <property type="component" value="Unassembled WGS sequence"/>
</dbReference>
<gene>
    <name evidence="5" type="ORF">EBM89_13395</name>
</gene>
<dbReference type="Gene3D" id="1.10.3630.10">
    <property type="entry name" value="yeast vps74-n-term truncation variant domain like"/>
    <property type="match status" value="1"/>
</dbReference>
<dbReference type="RefSeq" id="WP_122149923.1">
    <property type="nucleotide sequence ID" value="NZ_RFFI01000074.1"/>
</dbReference>
<dbReference type="GO" id="GO:0048194">
    <property type="term" value="P:Golgi vesicle budding"/>
    <property type="evidence" value="ECO:0007669"/>
    <property type="project" value="TreeGrafter"/>
</dbReference>
<keyword evidence="6" id="KW-1185">Reference proteome</keyword>
<evidence type="ECO:0000313" key="6">
    <source>
        <dbReference type="Proteomes" id="UP000269289"/>
    </source>
</evidence>
<organism evidence="5 6">
    <name type="scientific">Cellulomonas triticagri</name>
    <dbReference type="NCBI Taxonomy" id="2483352"/>
    <lineage>
        <taxon>Bacteria</taxon>
        <taxon>Bacillati</taxon>
        <taxon>Actinomycetota</taxon>
        <taxon>Actinomycetes</taxon>
        <taxon>Micrococcales</taxon>
        <taxon>Cellulomonadaceae</taxon>
        <taxon>Cellulomonas</taxon>
    </lineage>
</organism>
<dbReference type="InterPro" id="IPR008628">
    <property type="entry name" value="GPP34-like"/>
</dbReference>
<evidence type="ECO:0000256" key="3">
    <source>
        <dbReference type="ARBA" id="ARBA00023121"/>
    </source>
</evidence>
<dbReference type="InterPro" id="IPR038261">
    <property type="entry name" value="GPP34-like_sf"/>
</dbReference>
<evidence type="ECO:0000256" key="2">
    <source>
        <dbReference type="ARBA" id="ARBA00023034"/>
    </source>
</evidence>
<comment type="caution">
    <text evidence="5">The sequence shown here is derived from an EMBL/GenBank/DDBJ whole genome shotgun (WGS) entry which is preliminary data.</text>
</comment>
<keyword evidence="4" id="KW-0472">Membrane</keyword>
<dbReference type="Pfam" id="PF05719">
    <property type="entry name" value="GPP34"/>
    <property type="match status" value="1"/>
</dbReference>
<dbReference type="OrthoDB" id="4962633at2"/>
<protein>
    <submittedName>
        <fullName evidence="5">GPP34 family phosphoprotein</fullName>
    </submittedName>
</protein>
<dbReference type="GO" id="GO:0070273">
    <property type="term" value="F:phosphatidylinositol-4-phosphate binding"/>
    <property type="evidence" value="ECO:0007669"/>
    <property type="project" value="InterPro"/>
</dbReference>
<keyword evidence="2" id="KW-0333">Golgi apparatus</keyword>
<comment type="subcellular location">
    <subcellularLocation>
        <location evidence="1">Golgi apparatus membrane</location>
        <topology evidence="1">Peripheral membrane protein</topology>
        <orientation evidence="1">Cytoplasmic side</orientation>
    </subcellularLocation>
</comment>
<evidence type="ECO:0000256" key="1">
    <source>
        <dbReference type="ARBA" id="ARBA00004255"/>
    </source>
</evidence>
<dbReference type="PANTHER" id="PTHR12704:SF2">
    <property type="entry name" value="GOLGI PHOSPHOPROTEIN 3 HOMOLOG SAURON"/>
    <property type="match status" value="1"/>
</dbReference>
<sequence>MTTLIAEDLLLLLLDDEKGTPTSSSLDTALGGALLLELALAGAVHVRERTSVWSSAKVVVDPGASVADPVLAEALRRVAERERAASDLVNRLGKGARDALGDRLVERGLLVRQEDRVLGLFPRTRWLAADTAHEAEVRRALTAVLVQGLQPDARTGALVALLSSVDKAPSAVDLGGVPAREVRRRAKEVAEGSWAAKAVQDAVAAAMAAVMAGVTAATVATTTSS</sequence>
<dbReference type="PANTHER" id="PTHR12704">
    <property type="entry name" value="TRANS-GOLGI PROTEIN GMX33"/>
    <property type="match status" value="1"/>
</dbReference>
<name>A0A3M2J5P7_9CELL</name>
<reference evidence="5 6" key="1">
    <citation type="submission" date="2018-10" db="EMBL/GenBank/DDBJ databases">
        <title>Isolation, diversity and antifungal activity of actinobacteria from wheat.</title>
        <authorList>
            <person name="Han C."/>
        </authorList>
    </citation>
    <scope>NUCLEOTIDE SEQUENCE [LARGE SCALE GENOMIC DNA]</scope>
    <source>
        <strain evidence="5 6">NEAU-YY56</strain>
    </source>
</reference>
<accession>A0A3M2J5P7</accession>
<evidence type="ECO:0000313" key="5">
    <source>
        <dbReference type="EMBL" id="RMI08729.1"/>
    </source>
</evidence>
<dbReference type="GO" id="GO:0007030">
    <property type="term" value="P:Golgi organization"/>
    <property type="evidence" value="ECO:0007669"/>
    <property type="project" value="TreeGrafter"/>
</dbReference>
<dbReference type="AlphaFoldDB" id="A0A3M2J5P7"/>
<evidence type="ECO:0000256" key="4">
    <source>
        <dbReference type="ARBA" id="ARBA00023136"/>
    </source>
</evidence>
<dbReference type="GO" id="GO:0043001">
    <property type="term" value="P:Golgi to plasma membrane protein transport"/>
    <property type="evidence" value="ECO:0007669"/>
    <property type="project" value="TreeGrafter"/>
</dbReference>
<dbReference type="GO" id="GO:0005829">
    <property type="term" value="C:cytosol"/>
    <property type="evidence" value="ECO:0007669"/>
    <property type="project" value="TreeGrafter"/>
</dbReference>
<dbReference type="EMBL" id="RFFI01000074">
    <property type="protein sequence ID" value="RMI08729.1"/>
    <property type="molecule type" value="Genomic_DNA"/>
</dbReference>
<dbReference type="GO" id="GO:0006890">
    <property type="term" value="P:retrograde vesicle-mediated transport, Golgi to endoplasmic reticulum"/>
    <property type="evidence" value="ECO:0007669"/>
    <property type="project" value="TreeGrafter"/>
</dbReference>
<dbReference type="GO" id="GO:0012505">
    <property type="term" value="C:endomembrane system"/>
    <property type="evidence" value="ECO:0007669"/>
    <property type="project" value="UniProtKB-ARBA"/>
</dbReference>
<proteinExistence type="predicted"/>
<keyword evidence="3" id="KW-0446">Lipid-binding</keyword>